<dbReference type="InterPro" id="IPR016177">
    <property type="entry name" value="DNA-bd_dom_sf"/>
</dbReference>
<proteinExistence type="predicted"/>
<accession>A0A804JD67</accession>
<dbReference type="Pfam" id="PF00847">
    <property type="entry name" value="AP2"/>
    <property type="match status" value="1"/>
</dbReference>
<dbReference type="PANTHER" id="PTHR31190">
    <property type="entry name" value="DNA-BINDING DOMAIN"/>
    <property type="match status" value="1"/>
</dbReference>
<evidence type="ECO:0000256" key="1">
    <source>
        <dbReference type="ARBA" id="ARBA00004123"/>
    </source>
</evidence>
<keyword evidence="4" id="KW-0804">Transcription</keyword>
<dbReference type="InParanoid" id="A0A804JD67"/>
<reference evidence="8" key="1">
    <citation type="submission" date="2021-03" db="EMBL/GenBank/DDBJ databases">
        <authorList>
            <consortium name="Genoscope - CEA"/>
            <person name="William W."/>
        </authorList>
    </citation>
    <scope>NUCLEOTIDE SEQUENCE</scope>
    <source>
        <strain evidence="8">Doubled-haploid Pahang</strain>
    </source>
</reference>
<sequence>MEQDWQRRCPDLAFLDAIRDHLLNEEAVATLDANGGDSAVFSAVVAPQRPPPLQARERGRNYRGVRQRPWGKYAAEIRDPGRKGARVWLGTFATAEEAALAYDRAAFRIRGSRALLNFPLLISSQDDAAPPKRASPETPPPSENKRRKRVAAPVSSAGGQREGISESRNFEL</sequence>
<dbReference type="GO" id="GO:0003700">
    <property type="term" value="F:DNA-binding transcription factor activity"/>
    <property type="evidence" value="ECO:0007669"/>
    <property type="project" value="InterPro"/>
</dbReference>
<dbReference type="GO" id="GO:0005634">
    <property type="term" value="C:nucleus"/>
    <property type="evidence" value="ECO:0007669"/>
    <property type="project" value="UniProtKB-SubCell"/>
</dbReference>
<gene>
    <name evidence="8" type="ORF">GSMUA_152160.1</name>
</gene>
<name>A0A804JD67_MUSAM</name>
<evidence type="ECO:0000256" key="2">
    <source>
        <dbReference type="ARBA" id="ARBA00023015"/>
    </source>
</evidence>
<dbReference type="CDD" id="cd00018">
    <property type="entry name" value="AP2"/>
    <property type="match status" value="1"/>
</dbReference>
<keyword evidence="5" id="KW-0539">Nucleus</keyword>
<dbReference type="Gene3D" id="3.30.730.10">
    <property type="entry name" value="AP2/ERF domain"/>
    <property type="match status" value="1"/>
</dbReference>
<dbReference type="Gramene" id="Ma06_t06000.1">
    <property type="protein sequence ID" value="Ma06_p06000.1"/>
    <property type="gene ID" value="Ma06_g06000"/>
</dbReference>
<organism evidence="9 10">
    <name type="scientific">Musa acuminata subsp. malaccensis</name>
    <name type="common">Wild banana</name>
    <name type="synonym">Musa malaccensis</name>
    <dbReference type="NCBI Taxonomy" id="214687"/>
    <lineage>
        <taxon>Eukaryota</taxon>
        <taxon>Viridiplantae</taxon>
        <taxon>Streptophyta</taxon>
        <taxon>Embryophyta</taxon>
        <taxon>Tracheophyta</taxon>
        <taxon>Spermatophyta</taxon>
        <taxon>Magnoliopsida</taxon>
        <taxon>Liliopsida</taxon>
        <taxon>Zingiberales</taxon>
        <taxon>Musaceae</taxon>
        <taxon>Musa</taxon>
    </lineage>
</organism>
<evidence type="ECO:0000259" key="7">
    <source>
        <dbReference type="PROSITE" id="PS51032"/>
    </source>
</evidence>
<keyword evidence="10" id="KW-1185">Reference proteome</keyword>
<evidence type="ECO:0000313" key="10">
    <source>
        <dbReference type="Proteomes" id="UP000012960"/>
    </source>
</evidence>
<feature type="region of interest" description="Disordered" evidence="6">
    <location>
        <begin position="125"/>
        <end position="172"/>
    </location>
</feature>
<feature type="compositionally biased region" description="Basic and acidic residues" evidence="6">
    <location>
        <begin position="163"/>
        <end position="172"/>
    </location>
</feature>
<dbReference type="OMA" id="NGWYPAE"/>
<dbReference type="EnsemblPlants" id="Ma06_t06000.1">
    <property type="protein sequence ID" value="Ma06_p06000.1"/>
    <property type="gene ID" value="Ma06_g06000"/>
</dbReference>
<evidence type="ECO:0000256" key="6">
    <source>
        <dbReference type="SAM" id="MobiDB-lite"/>
    </source>
</evidence>
<dbReference type="PRINTS" id="PR00367">
    <property type="entry name" value="ETHRSPELEMNT"/>
</dbReference>
<feature type="domain" description="AP2/ERF" evidence="7">
    <location>
        <begin position="61"/>
        <end position="119"/>
    </location>
</feature>
<keyword evidence="3" id="KW-0238">DNA-binding</keyword>
<dbReference type="Proteomes" id="UP000012960">
    <property type="component" value="Unplaced"/>
</dbReference>
<dbReference type="SMART" id="SM00380">
    <property type="entry name" value="AP2"/>
    <property type="match status" value="1"/>
</dbReference>
<dbReference type="OrthoDB" id="552345at2759"/>
<evidence type="ECO:0000256" key="3">
    <source>
        <dbReference type="ARBA" id="ARBA00023125"/>
    </source>
</evidence>
<dbReference type="FunFam" id="3.30.730.10:FF:000001">
    <property type="entry name" value="Ethylene-responsive transcription factor 2"/>
    <property type="match status" value="1"/>
</dbReference>
<comment type="subcellular location">
    <subcellularLocation>
        <location evidence="1">Nucleus</location>
    </subcellularLocation>
</comment>
<dbReference type="PANTHER" id="PTHR31190:SF484">
    <property type="entry name" value="AP2_ERF DOMAIN-CONTAINING PROTEIN"/>
    <property type="match status" value="1"/>
</dbReference>
<reference evidence="9" key="2">
    <citation type="submission" date="2021-05" db="UniProtKB">
        <authorList>
            <consortium name="EnsemblPlants"/>
        </authorList>
    </citation>
    <scope>IDENTIFICATION</scope>
    <source>
        <strain evidence="9">subsp. malaccensis</strain>
    </source>
</reference>
<evidence type="ECO:0000313" key="9">
    <source>
        <dbReference type="EnsemblPlants" id="Ma06_p06000.1"/>
    </source>
</evidence>
<evidence type="ECO:0000256" key="4">
    <source>
        <dbReference type="ARBA" id="ARBA00023163"/>
    </source>
</evidence>
<keyword evidence="2" id="KW-0805">Transcription regulation</keyword>
<dbReference type="PROSITE" id="PS51032">
    <property type="entry name" value="AP2_ERF"/>
    <property type="match status" value="1"/>
</dbReference>
<dbReference type="EMBL" id="HG996471">
    <property type="protein sequence ID" value="CAG1845421.1"/>
    <property type="molecule type" value="Genomic_DNA"/>
</dbReference>
<protein>
    <submittedName>
        <fullName evidence="8">(wild Malaysian banana) hypothetical protein</fullName>
    </submittedName>
</protein>
<dbReference type="KEGG" id="mus:103988229"/>
<dbReference type="SUPFAM" id="SSF54171">
    <property type="entry name" value="DNA-binding domain"/>
    <property type="match status" value="1"/>
</dbReference>
<dbReference type="InterPro" id="IPR001471">
    <property type="entry name" value="AP2/ERF_dom"/>
</dbReference>
<dbReference type="InterPro" id="IPR036955">
    <property type="entry name" value="AP2/ERF_dom_sf"/>
</dbReference>
<evidence type="ECO:0000313" key="8">
    <source>
        <dbReference type="EMBL" id="CAG1845421.1"/>
    </source>
</evidence>
<dbReference type="InterPro" id="IPR044808">
    <property type="entry name" value="ERF_plant"/>
</dbReference>
<dbReference type="GO" id="GO:0009873">
    <property type="term" value="P:ethylene-activated signaling pathway"/>
    <property type="evidence" value="ECO:0007669"/>
    <property type="project" value="InterPro"/>
</dbReference>
<dbReference type="AlphaFoldDB" id="A0A804JD67"/>
<evidence type="ECO:0000256" key="5">
    <source>
        <dbReference type="ARBA" id="ARBA00023242"/>
    </source>
</evidence>
<dbReference type="GO" id="GO:0003677">
    <property type="term" value="F:DNA binding"/>
    <property type="evidence" value="ECO:0007669"/>
    <property type="project" value="UniProtKB-KW"/>
</dbReference>